<keyword evidence="2" id="KW-0548">Nucleotidyltransferase</keyword>
<dbReference type="PANTHER" id="PTHR47183:SF1">
    <property type="entry name" value="GLUCOSE-1-PHOSPHATE CYTIDYLYLTRANSFERASE"/>
    <property type="match status" value="1"/>
</dbReference>
<gene>
    <name evidence="2" type="ORF">DFP98_10787</name>
</gene>
<dbReference type="NCBIfam" id="TIGR02623">
    <property type="entry name" value="G1P_cyt_trans"/>
    <property type="match status" value="1"/>
</dbReference>
<dbReference type="EMBL" id="QRDZ01000007">
    <property type="protein sequence ID" value="RED83979.1"/>
    <property type="molecule type" value="Genomic_DNA"/>
</dbReference>
<name>A0A3D9KDK4_9BACL</name>
<evidence type="ECO:0000259" key="1">
    <source>
        <dbReference type="Pfam" id="PF00483"/>
    </source>
</evidence>
<organism evidence="2 3">
    <name type="scientific">Cohnella phaseoli</name>
    <dbReference type="NCBI Taxonomy" id="456490"/>
    <lineage>
        <taxon>Bacteria</taxon>
        <taxon>Bacillati</taxon>
        <taxon>Bacillota</taxon>
        <taxon>Bacilli</taxon>
        <taxon>Bacillales</taxon>
        <taxon>Paenibacillaceae</taxon>
        <taxon>Cohnella</taxon>
    </lineage>
</organism>
<comment type="caution">
    <text evidence="2">The sequence shown here is derived from an EMBL/GenBank/DDBJ whole genome shotgun (WGS) entry which is preliminary data.</text>
</comment>
<dbReference type="RefSeq" id="WP_116060757.1">
    <property type="nucleotide sequence ID" value="NZ_QRDZ01000007.1"/>
</dbReference>
<dbReference type="SUPFAM" id="SSF53448">
    <property type="entry name" value="Nucleotide-diphospho-sugar transferases"/>
    <property type="match status" value="1"/>
</dbReference>
<dbReference type="Gene3D" id="3.90.550.10">
    <property type="entry name" value="Spore Coat Polysaccharide Biosynthesis Protein SpsA, Chain A"/>
    <property type="match status" value="1"/>
</dbReference>
<feature type="domain" description="Nucleotidyl transferase" evidence="1">
    <location>
        <begin position="2"/>
        <end position="228"/>
    </location>
</feature>
<reference evidence="2 3" key="1">
    <citation type="submission" date="2018-07" db="EMBL/GenBank/DDBJ databases">
        <title>Genomic Encyclopedia of Type Strains, Phase III (KMG-III): the genomes of soil and plant-associated and newly described type strains.</title>
        <authorList>
            <person name="Whitman W."/>
        </authorList>
    </citation>
    <scope>NUCLEOTIDE SEQUENCE [LARGE SCALE GENOMIC DNA]</scope>
    <source>
        <strain evidence="2 3">CECT 7287</strain>
    </source>
</reference>
<keyword evidence="2" id="KW-0808">Transferase</keyword>
<proteinExistence type="predicted"/>
<accession>A0A3D9KDK4</accession>
<sequence length="257" mass="29621">MKVVILAGGFGTRISEESHLKPKPMIEIGERPILWHIMKIFSAYGYNDFVICLGYKGYIIKEYFAHYFLHESDVTFDFRENNSQIIHSNKAEPWRVTMVNTGLETLTGGRVKRIKDYVDNETFMLTYGDGVSDINIRDLVNFHRSHGKLATITSTQPSGRFGSLNIDQSNEVTGFKEKPKGDGGWVSAGFFVLEPEVFDYIDGDQTSFEEEPLEELTRNRQLCAFKHEGFWQPMDTLRDKNLLESMWRNNNAPWKKS</sequence>
<dbReference type="Pfam" id="PF00483">
    <property type="entry name" value="NTP_transferase"/>
    <property type="match status" value="1"/>
</dbReference>
<keyword evidence="3" id="KW-1185">Reference proteome</keyword>
<dbReference type="InterPro" id="IPR005835">
    <property type="entry name" value="NTP_transferase_dom"/>
</dbReference>
<dbReference type="Proteomes" id="UP000256977">
    <property type="component" value="Unassembled WGS sequence"/>
</dbReference>
<evidence type="ECO:0000313" key="3">
    <source>
        <dbReference type="Proteomes" id="UP000256977"/>
    </source>
</evidence>
<dbReference type="CDD" id="cd02524">
    <property type="entry name" value="G1P_cytidylyltransferase"/>
    <property type="match status" value="1"/>
</dbReference>
<dbReference type="GO" id="GO:0047343">
    <property type="term" value="F:glucose-1-phosphate cytidylyltransferase activity"/>
    <property type="evidence" value="ECO:0007669"/>
    <property type="project" value="InterPro"/>
</dbReference>
<dbReference type="OrthoDB" id="9801899at2"/>
<dbReference type="InterPro" id="IPR029044">
    <property type="entry name" value="Nucleotide-diphossugar_trans"/>
</dbReference>
<protein>
    <submittedName>
        <fullName evidence="2">Glucose-1-phosphate cytidylyltransferase</fullName>
    </submittedName>
</protein>
<evidence type="ECO:0000313" key="2">
    <source>
        <dbReference type="EMBL" id="RED83979.1"/>
    </source>
</evidence>
<dbReference type="PANTHER" id="PTHR47183">
    <property type="entry name" value="GLUCOSE-1-PHOSPHATE CYTIDYLYLTRANSFERASE-RELATED"/>
    <property type="match status" value="1"/>
</dbReference>
<dbReference type="GO" id="GO:0009243">
    <property type="term" value="P:O antigen biosynthetic process"/>
    <property type="evidence" value="ECO:0007669"/>
    <property type="project" value="InterPro"/>
</dbReference>
<dbReference type="InterPro" id="IPR046981">
    <property type="entry name" value="G1P_cyt_trans"/>
</dbReference>
<dbReference type="InterPro" id="IPR013446">
    <property type="entry name" value="G1P_cyt_trans-like"/>
</dbReference>
<dbReference type="AlphaFoldDB" id="A0A3D9KDK4"/>